<dbReference type="EMBL" id="AMCI01000100">
    <property type="protein sequence ID" value="EJX10746.1"/>
    <property type="molecule type" value="Genomic_DNA"/>
</dbReference>
<proteinExistence type="predicted"/>
<gene>
    <name evidence="1" type="ORF">EVA_00552</name>
</gene>
<protein>
    <submittedName>
        <fullName evidence="1">Uncharacterized protein</fullName>
    </submittedName>
</protein>
<reference evidence="1" key="1">
    <citation type="journal article" date="2012" name="PLoS ONE">
        <title>Gene sets for utilization of primary and secondary nutrition supplies in the distal gut of endangered iberian lynx.</title>
        <authorList>
            <person name="Alcaide M."/>
            <person name="Messina E."/>
            <person name="Richter M."/>
            <person name="Bargiela R."/>
            <person name="Peplies J."/>
            <person name="Huws S.A."/>
            <person name="Newbold C.J."/>
            <person name="Golyshin P.N."/>
            <person name="Simon M.A."/>
            <person name="Lopez G."/>
            <person name="Yakimov M.M."/>
            <person name="Ferrer M."/>
        </authorList>
    </citation>
    <scope>NUCLEOTIDE SEQUENCE</scope>
</reference>
<evidence type="ECO:0000313" key="1">
    <source>
        <dbReference type="EMBL" id="EJX10746.1"/>
    </source>
</evidence>
<dbReference type="AlphaFoldDB" id="J9DCP5"/>
<sequence>MQEATAFKYAAAMCVSSIAPLPAFMSSREGTAWP</sequence>
<accession>J9DCP5</accession>
<name>J9DCP5_9ZZZZ</name>
<organism evidence="1">
    <name type="scientific">gut metagenome</name>
    <dbReference type="NCBI Taxonomy" id="749906"/>
    <lineage>
        <taxon>unclassified sequences</taxon>
        <taxon>metagenomes</taxon>
        <taxon>organismal metagenomes</taxon>
    </lineage>
</organism>
<comment type="caution">
    <text evidence="1">The sequence shown here is derived from an EMBL/GenBank/DDBJ whole genome shotgun (WGS) entry which is preliminary data.</text>
</comment>